<gene>
    <name evidence="1" type="ORF">G3A56_00010</name>
</gene>
<accession>A0A7L5BCQ0</accession>
<dbReference type="EMBL" id="CP048632">
    <property type="protein sequence ID" value="QIB36586.1"/>
    <property type="molecule type" value="Genomic_DNA"/>
</dbReference>
<sequence>MRQARHPQALLSRSGQARIGAADPLRDLTIEAVSYFLIAAVSPFFEQLARVPPERTLVGFALFSVSRRFRLYDQAFLERFRLGTAARIAALTWLECHVLFSRLTC</sequence>
<dbReference type="KEGG" id="roy:G3A56_00010"/>
<organism evidence="1 2">
    <name type="scientific">Rhizobium oryzihabitans</name>
    <dbReference type="NCBI Taxonomy" id="2267833"/>
    <lineage>
        <taxon>Bacteria</taxon>
        <taxon>Pseudomonadati</taxon>
        <taxon>Pseudomonadota</taxon>
        <taxon>Alphaproteobacteria</taxon>
        <taxon>Hyphomicrobiales</taxon>
        <taxon>Rhizobiaceae</taxon>
        <taxon>Rhizobium/Agrobacterium group</taxon>
        <taxon>Rhizobium</taxon>
    </lineage>
</organism>
<name>A0A7L5BCQ0_9HYPH</name>
<dbReference type="RefSeq" id="WP_164055985.1">
    <property type="nucleotide sequence ID" value="NZ_CP048632.1"/>
</dbReference>
<protein>
    <submittedName>
        <fullName evidence="1">Uncharacterized protein</fullName>
    </submittedName>
</protein>
<proteinExistence type="predicted"/>
<dbReference type="AlphaFoldDB" id="A0A7L5BCQ0"/>
<keyword evidence="2" id="KW-1185">Reference proteome</keyword>
<evidence type="ECO:0000313" key="1">
    <source>
        <dbReference type="EMBL" id="QIB36586.1"/>
    </source>
</evidence>
<evidence type="ECO:0000313" key="2">
    <source>
        <dbReference type="Proteomes" id="UP000464865"/>
    </source>
</evidence>
<reference evidence="1 2" key="1">
    <citation type="submission" date="2020-02" db="EMBL/GenBank/DDBJ databases">
        <title>Plant-Promoting Endophytic Bacterium Rhizobium oryzihabitans sp. nov., Isolated from the Root of Rice.</title>
        <authorList>
            <person name="zhao J."/>
            <person name="Zhang G."/>
        </authorList>
    </citation>
    <scope>NUCLEOTIDE SEQUENCE [LARGE SCALE GENOMIC DNA]</scope>
    <source>
        <strain evidence="1 2">M15</strain>
    </source>
</reference>
<dbReference type="Proteomes" id="UP000464865">
    <property type="component" value="Chromosome M15-11"/>
</dbReference>